<name>A0A0K1LKS9_9CAUD</name>
<organism evidence="2 3">
    <name type="scientific">Escherichia phage QL01</name>
    <dbReference type="NCBI Taxonomy" id="1673871"/>
    <lineage>
        <taxon>Viruses</taxon>
        <taxon>Duplodnaviria</taxon>
        <taxon>Heunggongvirae</taxon>
        <taxon>Uroviricota</taxon>
        <taxon>Caudoviricetes</taxon>
        <taxon>Pantevenvirales</taxon>
        <taxon>Straboviridae</taxon>
        <taxon>Tevenvirinae</taxon>
        <taxon>Dhakavirus</taxon>
        <taxon>Dhakavirus ql01</taxon>
    </lineage>
</organism>
<dbReference type="InterPro" id="IPR025475">
    <property type="entry name" value="DUF4326"/>
</dbReference>
<reference evidence="3" key="1">
    <citation type="submission" date="2015-06" db="EMBL/GenBank/DDBJ databases">
        <title>Isolation and characterization of a T4-like phage QL01 with wide host range against APEC.</title>
        <authorList>
            <person name="Xu J."/>
            <person name="Chen M."/>
            <person name="Zhang W."/>
        </authorList>
    </citation>
    <scope>NUCLEOTIDE SEQUENCE [LARGE SCALE GENOMIC DNA]</scope>
</reference>
<dbReference type="Pfam" id="PF14216">
    <property type="entry name" value="DUF4326"/>
    <property type="match status" value="1"/>
</dbReference>
<keyword evidence="3" id="KW-1185">Reference proteome</keyword>
<proteinExistence type="predicted"/>
<feature type="domain" description="DUF4326" evidence="1">
    <location>
        <begin position="39"/>
        <end position="115"/>
    </location>
</feature>
<evidence type="ECO:0000313" key="3">
    <source>
        <dbReference type="Proteomes" id="UP000203373"/>
    </source>
</evidence>
<gene>
    <name evidence="2" type="ORF">QL01_236</name>
</gene>
<protein>
    <recommendedName>
        <fullName evidence="1">DUF4326 domain-containing protein</fullName>
    </recommendedName>
</protein>
<dbReference type="KEGG" id="vg:26629955"/>
<evidence type="ECO:0000259" key="1">
    <source>
        <dbReference type="Pfam" id="PF14216"/>
    </source>
</evidence>
<dbReference type="Proteomes" id="UP000203373">
    <property type="component" value="Segment"/>
</dbReference>
<accession>A0A0K1LKS9</accession>
<dbReference type="GeneID" id="26629955"/>
<evidence type="ECO:0000313" key="2">
    <source>
        <dbReference type="EMBL" id="AKU42893.1"/>
    </source>
</evidence>
<sequence length="131" mass="15371">MSPTLLLRLKWLYENSNNLYSVFGYYGWAEFGAIMRVCRVVNKYKEDFDVNIQRGTMWGNPFKDGTREENIKNFKEYFIAKIKSGEIKREHLETLRGMRIACTCKPKDCHGDVIALVVNKLFKDTFSLEDL</sequence>
<dbReference type="RefSeq" id="YP_009202967.1">
    <property type="nucleotide sequence ID" value="NC_028847.1"/>
</dbReference>
<dbReference type="EMBL" id="KT176190">
    <property type="protein sequence ID" value="AKU42893.1"/>
    <property type="molecule type" value="Genomic_DNA"/>
</dbReference>